<accession>A0A2W1HCR8</accession>
<gene>
    <name evidence="2" type="ORF">Ptr86124_001470</name>
    <name evidence="1" type="ORF">PtrM4_058720</name>
</gene>
<reference evidence="1" key="1">
    <citation type="journal article" date="2018" name="BMC Genomics">
        <title>Comparative genomics of the wheat fungal pathogen Pyrenophora tritici-repentis reveals chromosomal variations and genome plasticity.</title>
        <authorList>
            <person name="Moolhuijzen P."/>
            <person name="See P.T."/>
            <person name="Hane J.K."/>
            <person name="Shi G."/>
            <person name="Liu Z."/>
            <person name="Oliver R.P."/>
            <person name="Moffat C.S."/>
        </authorList>
    </citation>
    <scope>NUCLEOTIDE SEQUENCE [LARGE SCALE GENOMIC DNA]</scope>
    <source>
        <strain evidence="1">M4</strain>
    </source>
</reference>
<proteinExistence type="predicted"/>
<name>A0A2W1HCR8_9PLEO</name>
<evidence type="ECO:0000313" key="2">
    <source>
        <dbReference type="EMBL" id="KAI1518342.1"/>
    </source>
</evidence>
<dbReference type="Proteomes" id="UP000245464">
    <property type="component" value="Chromosome 2"/>
</dbReference>
<evidence type="ECO:0000313" key="1">
    <source>
        <dbReference type="EMBL" id="KAF7574249.1"/>
    </source>
</evidence>
<dbReference type="EMBL" id="NRDI02000002">
    <property type="protein sequence ID" value="KAI1518342.1"/>
    <property type="molecule type" value="Genomic_DNA"/>
</dbReference>
<dbReference type="Proteomes" id="UP000249757">
    <property type="component" value="Unassembled WGS sequence"/>
</dbReference>
<reference evidence="2" key="3">
    <citation type="journal article" date="2022" name="bioRxiv">
        <title>A global pangenome for the wheat fungal pathogen Pyrenophora tritici-repentis and prediction of effector protein structural homology.</title>
        <authorList>
            <person name="Moolhuijzen P."/>
            <person name="See P.T."/>
            <person name="Shi G."/>
            <person name="Powell H.R."/>
            <person name="Cockram J."/>
            <person name="Jorgensen L.N."/>
            <person name="Benslimane H."/>
            <person name="Strelkov S.E."/>
            <person name="Turner J."/>
            <person name="Liu Z."/>
            <person name="Moffat C.S."/>
        </authorList>
    </citation>
    <scope>NUCLEOTIDE SEQUENCE</scope>
    <source>
        <strain evidence="2">86-124</strain>
    </source>
</reference>
<evidence type="ECO:0000313" key="3">
    <source>
        <dbReference type="Proteomes" id="UP000249757"/>
    </source>
</evidence>
<dbReference type="AlphaFoldDB" id="A0A2W1HCR8"/>
<sequence>MSSPLLLPQDTITRIKNQGANLITDEQNGSRKVSLSLVSASASRSSSASLVDETYISIPVRLESASTFEFLCYKAEKAKQIFDTLVLKQQETHTTLNIDGYATAHATSICDKAQDSTDDWFTVMKEAGIKDEIQTALMKKEHERIRRTCTLSRWIEVIIETNYLALVELNARILCELGEPAELPLRGGGEDEYTIPQMPGGHLAIFKSVEYSRASGCISEDGSMDLGRLESSGPTDFARRGGLYFTHQLWVARHYSALIHDACPVSDRRTVEIHVPLAHLDKVKTWDLKPDEDDSKRLLYFSRRDERYPKDISQKRAAHGVIQGAIAHTHNLAFAKMSSWQEVTEKHILMEDDEDGAPLKIAKQYVWIKEGAIEQLEEDCVGKVYLRLPEYGFRKVAQPWDDMSSKSKAALV</sequence>
<organism evidence="2 3">
    <name type="scientific">Pyrenophora tritici-repentis</name>
    <dbReference type="NCBI Taxonomy" id="45151"/>
    <lineage>
        <taxon>Eukaryota</taxon>
        <taxon>Fungi</taxon>
        <taxon>Dikarya</taxon>
        <taxon>Ascomycota</taxon>
        <taxon>Pezizomycotina</taxon>
        <taxon>Dothideomycetes</taxon>
        <taxon>Pleosporomycetidae</taxon>
        <taxon>Pleosporales</taxon>
        <taxon>Pleosporineae</taxon>
        <taxon>Pleosporaceae</taxon>
        <taxon>Pyrenophora</taxon>
    </lineage>
</organism>
<reference evidence="2" key="2">
    <citation type="submission" date="2021-05" db="EMBL/GenBank/DDBJ databases">
        <authorList>
            <person name="Moolhuijzen P.M."/>
            <person name="Moffat C.S."/>
        </authorList>
    </citation>
    <scope>NUCLEOTIDE SEQUENCE</scope>
    <source>
        <strain evidence="2">86-124</strain>
    </source>
</reference>
<comment type="caution">
    <text evidence="2">The sequence shown here is derived from an EMBL/GenBank/DDBJ whole genome shotgun (WGS) entry which is preliminary data.</text>
</comment>
<dbReference type="EMBL" id="NQIK02000002">
    <property type="protein sequence ID" value="KAF7574249.1"/>
    <property type="molecule type" value="Genomic_DNA"/>
</dbReference>
<reference evidence="3" key="4">
    <citation type="journal article" date="2022" name="Microb. Genom.">
        <title>A global pangenome for the wheat fungal pathogen Pyrenophora tritici-repentis and prediction of effector protein structural homology.</title>
        <authorList>
            <person name="Moolhuijzen P.M."/>
            <person name="See P.T."/>
            <person name="Shi G."/>
            <person name="Powell H.R."/>
            <person name="Cockram J."/>
            <person name="Jorgensen L.N."/>
            <person name="Benslimane H."/>
            <person name="Strelkov S.E."/>
            <person name="Turner J."/>
            <person name="Liu Z."/>
            <person name="Moffat C.S."/>
        </authorList>
    </citation>
    <scope>NUCLEOTIDE SEQUENCE [LARGE SCALE GENOMIC DNA]</scope>
</reference>
<keyword evidence="3" id="KW-1185">Reference proteome</keyword>
<protein>
    <submittedName>
        <fullName evidence="2">Uncharacterized protein</fullName>
    </submittedName>
</protein>